<evidence type="ECO:0000256" key="1">
    <source>
        <dbReference type="ARBA" id="ARBA00038283"/>
    </source>
</evidence>
<dbReference type="InterPro" id="IPR036390">
    <property type="entry name" value="WH_DNA-bd_sf"/>
</dbReference>
<dbReference type="SUPFAM" id="SSF46785">
    <property type="entry name" value="Winged helix' DNA-binding domain"/>
    <property type="match status" value="2"/>
</dbReference>
<dbReference type="RefSeq" id="WP_090238691.1">
    <property type="nucleotide sequence ID" value="NZ_FNHW01000005.1"/>
</dbReference>
<evidence type="ECO:0000313" key="4">
    <source>
        <dbReference type="Proteomes" id="UP000199544"/>
    </source>
</evidence>
<reference evidence="4" key="1">
    <citation type="submission" date="2016-10" db="EMBL/GenBank/DDBJ databases">
        <authorList>
            <person name="Varghese N."/>
            <person name="Submissions S."/>
        </authorList>
    </citation>
    <scope>NUCLEOTIDE SEQUENCE [LARGE SCALE GENOMIC DNA]</scope>
    <source>
        <strain evidence="4">CGMCC 1.6854</strain>
    </source>
</reference>
<dbReference type="EMBL" id="FNHW01000005">
    <property type="protein sequence ID" value="SDN47364.1"/>
    <property type="molecule type" value="Genomic_DNA"/>
</dbReference>
<gene>
    <name evidence="3" type="ORF">SAMN04488137_4591</name>
</gene>
<comment type="similarity">
    <text evidence="1">Belongs to the initiator RepB protein family.</text>
</comment>
<name>A0A1H0BP14_9BACL</name>
<accession>A0A1H0BP14</accession>
<dbReference type="Proteomes" id="UP000199544">
    <property type="component" value="Unassembled WGS sequence"/>
</dbReference>
<dbReference type="AlphaFoldDB" id="A0A1H0BP14"/>
<dbReference type="InterPro" id="IPR036388">
    <property type="entry name" value="WH-like_DNA-bd_sf"/>
</dbReference>
<dbReference type="InterPro" id="IPR000525">
    <property type="entry name" value="Initiator_Rep_WH1"/>
</dbReference>
<keyword evidence="4" id="KW-1185">Reference proteome</keyword>
<dbReference type="OrthoDB" id="9765378at2"/>
<dbReference type="GO" id="GO:0006270">
    <property type="term" value="P:DNA replication initiation"/>
    <property type="evidence" value="ECO:0007669"/>
    <property type="project" value="InterPro"/>
</dbReference>
<proteinExistence type="inferred from homology"/>
<dbReference type="Gene3D" id="1.10.10.10">
    <property type="entry name" value="Winged helix-like DNA-binding domain superfamily/Winged helix DNA-binding domain"/>
    <property type="match status" value="2"/>
</dbReference>
<evidence type="ECO:0000259" key="2">
    <source>
        <dbReference type="Pfam" id="PF01051"/>
    </source>
</evidence>
<dbReference type="GO" id="GO:0003887">
    <property type="term" value="F:DNA-directed DNA polymerase activity"/>
    <property type="evidence" value="ECO:0007669"/>
    <property type="project" value="InterPro"/>
</dbReference>
<organism evidence="3 4">
    <name type="scientific">Fictibacillus solisalsi</name>
    <dbReference type="NCBI Taxonomy" id="459525"/>
    <lineage>
        <taxon>Bacteria</taxon>
        <taxon>Bacillati</taxon>
        <taxon>Bacillota</taxon>
        <taxon>Bacilli</taxon>
        <taxon>Bacillales</taxon>
        <taxon>Fictibacillaceae</taxon>
        <taxon>Fictibacillus</taxon>
    </lineage>
</organism>
<sequence length="437" mass="51000">MLHTKKLDPPRGDHLSFYKEETDHLSAYHWVTKSNALIEKTYQLSVLEQKLILCLSSLVQPSDEAFRPYRIKVTDFVQLLGLKSTGKYTEIRKVVNALQQKTIPLHTDKSILDITWLSSAEYFHGKGYVELEFSPKLKPYLLQLKEKFTTYQLKNIVQLRSSYSIRIYELLKQYEHIGQRTFSLHDLREVIGISPTKYKLFGHFKDKVLNLSQKELKEKTDLCFEFAEIKTGKRVTKIKFFIYKNKIKQSVASSVTNDDNPKVQLRIILENIGVKTSVANRLISDFPLEQIERNIRYSQTVFTKKKTDNPVGYLIQSIKEDYAHSLTQRSAKKLPSYLRSIDIDRSNDSNTVLPKEPESASLIEEHLLEVKQLLYNLMEFSQQDEEAVGKRFKDEALQYLQAMLDQRKQQNLPLFTSSEFKDQEIRSYYSSLFPVTP</sequence>
<feature type="domain" description="Initiator Rep protein WH1" evidence="2">
    <location>
        <begin position="30"/>
        <end position="172"/>
    </location>
</feature>
<protein>
    <submittedName>
        <fullName evidence="3">Initiator Replication protein</fullName>
    </submittedName>
</protein>
<evidence type="ECO:0000313" key="3">
    <source>
        <dbReference type="EMBL" id="SDN47364.1"/>
    </source>
</evidence>
<dbReference type="Pfam" id="PF01051">
    <property type="entry name" value="Rep3_N"/>
    <property type="match status" value="1"/>
</dbReference>
<dbReference type="Pfam" id="PF21205">
    <property type="entry name" value="Rep3_C"/>
    <property type="match status" value="1"/>
</dbReference>